<dbReference type="Proteomes" id="UP001418796">
    <property type="component" value="Unassembled WGS sequence"/>
</dbReference>
<gene>
    <name evidence="1" type="ORF">MKY91_04785</name>
</gene>
<comment type="caution">
    <text evidence="1">The sequence shown here is derived from an EMBL/GenBank/DDBJ whole genome shotgun (WGS) entry which is preliminary data.</text>
</comment>
<dbReference type="RefSeq" id="WP_343129603.1">
    <property type="nucleotide sequence ID" value="NZ_JBCITK010000001.1"/>
</dbReference>
<name>A0ABU9VFT2_9BACI</name>
<proteinExistence type="predicted"/>
<evidence type="ECO:0000313" key="1">
    <source>
        <dbReference type="EMBL" id="MEN0642480.1"/>
    </source>
</evidence>
<dbReference type="EMBL" id="JBCITK010000001">
    <property type="protein sequence ID" value="MEN0642480.1"/>
    <property type="molecule type" value="Genomic_DNA"/>
</dbReference>
<evidence type="ECO:0000313" key="2">
    <source>
        <dbReference type="Proteomes" id="UP001418796"/>
    </source>
</evidence>
<organism evidence="1 2">
    <name type="scientific">Alkalicoccobacillus gibsonii</name>
    <dbReference type="NCBI Taxonomy" id="79881"/>
    <lineage>
        <taxon>Bacteria</taxon>
        <taxon>Bacillati</taxon>
        <taxon>Bacillota</taxon>
        <taxon>Bacilli</taxon>
        <taxon>Bacillales</taxon>
        <taxon>Bacillaceae</taxon>
        <taxon>Alkalicoccobacillus</taxon>
    </lineage>
</organism>
<reference evidence="1 2" key="1">
    <citation type="submission" date="2024-03" db="EMBL/GenBank/DDBJ databases">
        <title>Bacilli Hybrid Assemblies.</title>
        <authorList>
            <person name="Kovac J."/>
        </authorList>
    </citation>
    <scope>NUCLEOTIDE SEQUENCE [LARGE SCALE GENOMIC DNA]</scope>
    <source>
        <strain evidence="1 2">FSL R7-0666</strain>
    </source>
</reference>
<accession>A0ABU9VFT2</accession>
<protein>
    <submittedName>
        <fullName evidence="1">Uncharacterized protein</fullName>
    </submittedName>
</protein>
<keyword evidence="2" id="KW-1185">Reference proteome</keyword>
<sequence>MEAIKERKKLRDTLLEGLYQHHFNHTGQPMTITVTDTKVEEELAYKYLEDKGLIHTERQGRDNLCLEITTAGIDHVEDSVETK</sequence>